<keyword evidence="2" id="KW-1185">Reference proteome</keyword>
<dbReference type="EMBL" id="JBHSOG010000043">
    <property type="protein sequence ID" value="MFC5769824.1"/>
    <property type="molecule type" value="Genomic_DNA"/>
</dbReference>
<reference evidence="2" key="1">
    <citation type="journal article" date="2019" name="Int. J. Syst. Evol. Microbiol.">
        <title>The Global Catalogue of Microorganisms (GCM) 10K type strain sequencing project: providing services to taxonomists for standard genome sequencing and annotation.</title>
        <authorList>
            <consortium name="The Broad Institute Genomics Platform"/>
            <consortium name="The Broad Institute Genome Sequencing Center for Infectious Disease"/>
            <person name="Wu L."/>
            <person name="Ma J."/>
        </authorList>
    </citation>
    <scope>NUCLEOTIDE SEQUENCE [LARGE SCALE GENOMIC DNA]</scope>
    <source>
        <strain evidence="2">SHR3</strain>
    </source>
</reference>
<name>A0ABW1ARP4_9RHOO</name>
<accession>A0ABW1ARP4</accession>
<dbReference type="RefSeq" id="WP_385961147.1">
    <property type="nucleotide sequence ID" value="NZ_JBHSOG010000043.1"/>
</dbReference>
<gene>
    <name evidence="1" type="ORF">ACFPTN_10610</name>
</gene>
<protein>
    <submittedName>
        <fullName evidence="1">Uncharacterized protein</fullName>
    </submittedName>
</protein>
<proteinExistence type="predicted"/>
<dbReference type="Proteomes" id="UP001595974">
    <property type="component" value="Unassembled WGS sequence"/>
</dbReference>
<evidence type="ECO:0000313" key="1">
    <source>
        <dbReference type="EMBL" id="MFC5769824.1"/>
    </source>
</evidence>
<evidence type="ECO:0000313" key="2">
    <source>
        <dbReference type="Proteomes" id="UP001595974"/>
    </source>
</evidence>
<organism evidence="1 2">
    <name type="scientific">Thauera sinica</name>
    <dbReference type="NCBI Taxonomy" id="2665146"/>
    <lineage>
        <taxon>Bacteria</taxon>
        <taxon>Pseudomonadati</taxon>
        <taxon>Pseudomonadota</taxon>
        <taxon>Betaproteobacteria</taxon>
        <taxon>Rhodocyclales</taxon>
        <taxon>Zoogloeaceae</taxon>
        <taxon>Thauera</taxon>
    </lineage>
</organism>
<feature type="non-terminal residue" evidence="1">
    <location>
        <position position="1"/>
    </location>
</feature>
<comment type="caution">
    <text evidence="1">The sequence shown here is derived from an EMBL/GenBank/DDBJ whole genome shotgun (WGS) entry which is preliminary data.</text>
</comment>
<sequence>NTGGNARALLAMQQTNLNVQHTVAKIQRAEDAAREFTLWQQGNCQNLSANQCAAKLQSQKELISSVLLDFTPILSDLKAFAEANTLGDYSLAVLGAVSGSLGSLARALKSAEKTNDVVAAGSKVGMLGENGVQTASKTLWKGNGKERIDVENPNPGQRPGQIHYQDNKGNKYLYDPATDSFPDAPKVVNEMLENSLFRQAIDKGMKKYLGE</sequence>